<keyword evidence="2" id="KW-0223">Dioxygenase</keyword>
<dbReference type="AlphaFoldDB" id="A0A4U9W1P7"/>
<feature type="domain" description="VOC" evidence="1">
    <location>
        <begin position="4"/>
        <end position="127"/>
    </location>
</feature>
<evidence type="ECO:0000313" key="3">
    <source>
        <dbReference type="Proteomes" id="UP000308196"/>
    </source>
</evidence>
<sequence length="150" mass="17321">MIEGLYETHVQVSNLENAVKFYTEVLGLELAHYDDTRPIAFLWIGENKKAMLGLWEQKEHLQKRHFAFHCSKSFILDSANQFLQSNGLEAYNFLKDGTNKPMVFAWMPALALYFDDPDGNQLEFIHILDGQGQPQLGVISYEEWKALHSK</sequence>
<gene>
    <name evidence="2" type="ORF">NCTC11429_04431</name>
</gene>
<dbReference type="InterPro" id="IPR037523">
    <property type="entry name" value="VOC_core"/>
</dbReference>
<name>A0A4U9W1P7_9SPHI</name>
<dbReference type="Proteomes" id="UP000308196">
    <property type="component" value="Chromosome"/>
</dbReference>
<dbReference type="Gene3D" id="3.10.180.10">
    <property type="entry name" value="2,3-Dihydroxybiphenyl 1,2-Dioxygenase, domain 1"/>
    <property type="match status" value="1"/>
</dbReference>
<dbReference type="InterPro" id="IPR050383">
    <property type="entry name" value="GlyoxalaseI/FosfomycinResist"/>
</dbReference>
<dbReference type="STRING" id="1123265.GCA_000686625_03637"/>
<dbReference type="GeneID" id="78465015"/>
<dbReference type="SUPFAM" id="SSF54593">
    <property type="entry name" value="Glyoxalase/Bleomycin resistance protein/Dihydroxybiphenyl dioxygenase"/>
    <property type="match status" value="1"/>
</dbReference>
<evidence type="ECO:0000313" key="2">
    <source>
        <dbReference type="EMBL" id="VTR51814.1"/>
    </source>
</evidence>
<protein>
    <submittedName>
        <fullName evidence="2">3,4-dihydroxyphenylacetate 2,3-dioxygenase</fullName>
    </submittedName>
</protein>
<keyword evidence="2" id="KW-0560">Oxidoreductase</keyword>
<dbReference type="KEGG" id="stha:NCTC11429_04431"/>
<dbReference type="RefSeq" id="WP_028070363.1">
    <property type="nucleotide sequence ID" value="NZ_LR590484.1"/>
</dbReference>
<dbReference type="GO" id="GO:0051213">
    <property type="term" value="F:dioxygenase activity"/>
    <property type="evidence" value="ECO:0007669"/>
    <property type="project" value="UniProtKB-KW"/>
</dbReference>
<dbReference type="InterPro" id="IPR029068">
    <property type="entry name" value="Glyas_Bleomycin-R_OHBP_Dase"/>
</dbReference>
<dbReference type="InterPro" id="IPR004360">
    <property type="entry name" value="Glyas_Fos-R_dOase_dom"/>
</dbReference>
<dbReference type="PANTHER" id="PTHR21366">
    <property type="entry name" value="GLYOXALASE FAMILY PROTEIN"/>
    <property type="match status" value="1"/>
</dbReference>
<accession>A0A4U9W1P7</accession>
<dbReference type="Pfam" id="PF00903">
    <property type="entry name" value="Glyoxalase"/>
    <property type="match status" value="1"/>
</dbReference>
<dbReference type="CDD" id="cd06587">
    <property type="entry name" value="VOC"/>
    <property type="match status" value="1"/>
</dbReference>
<dbReference type="PANTHER" id="PTHR21366:SF31">
    <property type="entry name" value="METALLOTHIOL TRANSFERASE FOSB"/>
    <property type="match status" value="1"/>
</dbReference>
<dbReference type="PROSITE" id="PS51819">
    <property type="entry name" value="VOC"/>
    <property type="match status" value="1"/>
</dbReference>
<reference evidence="2 3" key="1">
    <citation type="submission" date="2019-05" db="EMBL/GenBank/DDBJ databases">
        <authorList>
            <consortium name="Pathogen Informatics"/>
        </authorList>
    </citation>
    <scope>NUCLEOTIDE SEQUENCE [LARGE SCALE GENOMIC DNA]</scope>
    <source>
        <strain evidence="2 3">NCTC11429</strain>
    </source>
</reference>
<dbReference type="EMBL" id="LR590484">
    <property type="protein sequence ID" value="VTR51814.1"/>
    <property type="molecule type" value="Genomic_DNA"/>
</dbReference>
<organism evidence="2 3">
    <name type="scientific">Sphingobacterium thalpophilum</name>
    <dbReference type="NCBI Taxonomy" id="259"/>
    <lineage>
        <taxon>Bacteria</taxon>
        <taxon>Pseudomonadati</taxon>
        <taxon>Bacteroidota</taxon>
        <taxon>Sphingobacteriia</taxon>
        <taxon>Sphingobacteriales</taxon>
        <taxon>Sphingobacteriaceae</taxon>
        <taxon>Sphingobacterium</taxon>
    </lineage>
</organism>
<evidence type="ECO:0000259" key="1">
    <source>
        <dbReference type="PROSITE" id="PS51819"/>
    </source>
</evidence>
<proteinExistence type="predicted"/>